<dbReference type="InterPro" id="IPR050336">
    <property type="entry name" value="Chromosome_partition/occlusion"/>
</dbReference>
<gene>
    <name evidence="1" type="ORF">KME25_25180</name>
</gene>
<dbReference type="Proteomes" id="UP000753908">
    <property type="component" value="Unassembled WGS sequence"/>
</dbReference>
<organism evidence="1 2">
    <name type="scientific">Symplocastrum torsivum CPER-KK1</name>
    <dbReference type="NCBI Taxonomy" id="450513"/>
    <lineage>
        <taxon>Bacteria</taxon>
        <taxon>Bacillati</taxon>
        <taxon>Cyanobacteriota</taxon>
        <taxon>Cyanophyceae</taxon>
        <taxon>Oscillatoriophycideae</taxon>
        <taxon>Oscillatoriales</taxon>
        <taxon>Microcoleaceae</taxon>
        <taxon>Symplocastrum</taxon>
    </lineage>
</organism>
<comment type="caution">
    <text evidence="1">The sequence shown here is derived from an EMBL/GenBank/DDBJ whole genome shotgun (WGS) entry which is preliminary data.</text>
</comment>
<evidence type="ECO:0000313" key="1">
    <source>
        <dbReference type="EMBL" id="MBW4547707.1"/>
    </source>
</evidence>
<dbReference type="EMBL" id="JAHHIF010000046">
    <property type="protein sequence ID" value="MBW4547707.1"/>
    <property type="molecule type" value="Genomic_DNA"/>
</dbReference>
<dbReference type="InterPro" id="IPR036086">
    <property type="entry name" value="ParB/Sulfiredoxin_sf"/>
</dbReference>
<dbReference type="GO" id="GO:0007059">
    <property type="term" value="P:chromosome segregation"/>
    <property type="evidence" value="ECO:0007669"/>
    <property type="project" value="TreeGrafter"/>
</dbReference>
<dbReference type="PANTHER" id="PTHR33375">
    <property type="entry name" value="CHROMOSOME-PARTITIONING PROTEIN PARB-RELATED"/>
    <property type="match status" value="1"/>
</dbReference>
<dbReference type="SUPFAM" id="SSF110849">
    <property type="entry name" value="ParB/Sulfiredoxin"/>
    <property type="match status" value="1"/>
</dbReference>
<evidence type="ECO:0000313" key="2">
    <source>
        <dbReference type="Proteomes" id="UP000753908"/>
    </source>
</evidence>
<dbReference type="AlphaFoldDB" id="A0A951UC97"/>
<dbReference type="GO" id="GO:0045881">
    <property type="term" value="P:positive regulation of sporulation resulting in formation of a cellular spore"/>
    <property type="evidence" value="ECO:0007669"/>
    <property type="project" value="TreeGrafter"/>
</dbReference>
<proteinExistence type="predicted"/>
<accession>A0A951UC97</accession>
<protein>
    <submittedName>
        <fullName evidence="1">ParB N-terminal domain-containing protein</fullName>
    </submittedName>
</protein>
<reference evidence="1" key="1">
    <citation type="submission" date="2021-05" db="EMBL/GenBank/DDBJ databases">
        <authorList>
            <person name="Pietrasiak N."/>
            <person name="Ward R."/>
            <person name="Stajich J.E."/>
            <person name="Kurbessoian T."/>
        </authorList>
    </citation>
    <scope>NUCLEOTIDE SEQUENCE</scope>
    <source>
        <strain evidence="1">CPER-KK1</strain>
    </source>
</reference>
<name>A0A951UC97_9CYAN</name>
<reference evidence="1" key="2">
    <citation type="journal article" date="2022" name="Microbiol. Resour. Announc.">
        <title>Metagenome Sequencing to Explore Phylogenomics of Terrestrial Cyanobacteria.</title>
        <authorList>
            <person name="Ward R.D."/>
            <person name="Stajich J.E."/>
            <person name="Johansen J.R."/>
            <person name="Huntemann M."/>
            <person name="Clum A."/>
            <person name="Foster B."/>
            <person name="Foster B."/>
            <person name="Roux S."/>
            <person name="Palaniappan K."/>
            <person name="Varghese N."/>
            <person name="Mukherjee S."/>
            <person name="Reddy T.B.K."/>
            <person name="Daum C."/>
            <person name="Copeland A."/>
            <person name="Chen I.A."/>
            <person name="Ivanova N.N."/>
            <person name="Kyrpides N.C."/>
            <person name="Shapiro N."/>
            <person name="Eloe-Fadrosh E.A."/>
            <person name="Pietrasiak N."/>
        </authorList>
    </citation>
    <scope>NUCLEOTIDE SEQUENCE</scope>
    <source>
        <strain evidence="1">CPER-KK1</strain>
    </source>
</reference>
<dbReference type="GO" id="GO:0005694">
    <property type="term" value="C:chromosome"/>
    <property type="evidence" value="ECO:0007669"/>
    <property type="project" value="TreeGrafter"/>
</dbReference>
<dbReference type="PANTHER" id="PTHR33375:SF1">
    <property type="entry name" value="CHROMOSOME-PARTITIONING PROTEIN PARB-RELATED"/>
    <property type="match status" value="1"/>
</dbReference>
<sequence length="257" mass="29028">MPRRRSRTEVWDAAHQTAERLHDQDEKAAAVAQRERTQGTTLPLEQILDRETDTRPLKGQHVTQLAESIAVLGLIEPLVVDNRGRLLAGGHRKAAIASIRENNPEAYAQHFPDDLVPVRMMPFNADEDPEQALQVEISENEKRRDYTPNEVRALAERLRSAGYVDTPGRPSKEEKRLRPALEVIVGKSLRSVRRYLTEGKPVQVGQVSKKTALRQALKALEQWISLPDSEKNTPAEKQLTKKLPQLLELIEKALALK</sequence>
<dbReference type="Gene3D" id="3.90.1530.10">
    <property type="entry name" value="Conserved hypothetical protein from pyrococcus furiosus pfu- 392566-001, ParB domain"/>
    <property type="match status" value="1"/>
</dbReference>